<dbReference type="CDD" id="cd03146">
    <property type="entry name" value="GAT1_Peptidase_E"/>
    <property type="match status" value="1"/>
</dbReference>
<comment type="catalytic activity">
    <reaction evidence="8">
        <text>Dipeptidase E catalyzes the hydrolysis of dipeptides Asp-|-Xaa. It does not act on peptides with N-terminal Glu, Asn or Gln, nor does it cleave isoaspartyl peptides.</text>
        <dbReference type="EC" id="3.4.13.21"/>
    </reaction>
</comment>
<dbReference type="Gene3D" id="3.40.50.880">
    <property type="match status" value="1"/>
</dbReference>
<dbReference type="GO" id="GO:0005737">
    <property type="term" value="C:cytoplasm"/>
    <property type="evidence" value="ECO:0007669"/>
    <property type="project" value="UniProtKB-SubCell"/>
</dbReference>
<evidence type="ECO:0000256" key="1">
    <source>
        <dbReference type="ARBA" id="ARBA00004496"/>
    </source>
</evidence>
<dbReference type="OrthoDB" id="10052168at2759"/>
<dbReference type="EMBL" id="CVRI01000063">
    <property type="protein sequence ID" value="CRL04338.1"/>
    <property type="molecule type" value="Genomic_DNA"/>
</dbReference>
<dbReference type="EC" id="3.4.13.21" evidence="10"/>
<dbReference type="AlphaFoldDB" id="A0A1J1IXA5"/>
<evidence type="ECO:0000256" key="10">
    <source>
        <dbReference type="ARBA" id="ARBA00066675"/>
    </source>
</evidence>
<dbReference type="PANTHER" id="PTHR20842">
    <property type="entry name" value="PROTEASE S51 ALPHA-ASPARTYL DIPEPTIDASE"/>
    <property type="match status" value="1"/>
</dbReference>
<evidence type="ECO:0000256" key="2">
    <source>
        <dbReference type="ARBA" id="ARBA00006534"/>
    </source>
</evidence>
<evidence type="ECO:0000256" key="5">
    <source>
        <dbReference type="ARBA" id="ARBA00022801"/>
    </source>
</evidence>
<dbReference type="Proteomes" id="UP000183832">
    <property type="component" value="Unassembled WGS sequence"/>
</dbReference>
<proteinExistence type="inferred from homology"/>
<evidence type="ECO:0000256" key="7">
    <source>
        <dbReference type="ARBA" id="ARBA00022997"/>
    </source>
</evidence>
<comment type="function">
    <text evidence="9">Hydrolyzes dipeptides containing N-terminal aspartate residues.</text>
</comment>
<reference evidence="12 13" key="1">
    <citation type="submission" date="2015-04" db="EMBL/GenBank/DDBJ databases">
        <authorList>
            <person name="Syromyatnikov M.Y."/>
            <person name="Popov V.N."/>
        </authorList>
    </citation>
    <scope>NUCLEOTIDE SEQUENCE [LARGE SCALE GENOMIC DNA]</scope>
</reference>
<dbReference type="InterPro" id="IPR029062">
    <property type="entry name" value="Class_I_gatase-like"/>
</dbReference>
<evidence type="ECO:0000256" key="6">
    <source>
        <dbReference type="ARBA" id="ARBA00022825"/>
    </source>
</evidence>
<sequence length="243" mass="27314">MSKRQLLLLSSSNFHGHEYLQFAKDWIVDFLKKNNADKVLFIPYASAKPNSYGEYTEKVRSAMKDWNLEVTGIHESPNPVEAVKQAKAIFIGGGNTFLLLKTLYEQHLVEEIRSRVLDHGVPYIGSSAGTNVATHSIHTTNDMPIALPPTFYALQLIPFNINPHYLDPIPDSKHQGETRAERIKEFHYLNSNPVLGLREGSALLIDDDNSATLIGHTPAVVFSRENSHAEFPVDSDLRFLFSK</sequence>
<keyword evidence="3" id="KW-0963">Cytoplasm</keyword>
<dbReference type="InterPro" id="IPR005320">
    <property type="entry name" value="Peptidase_S51"/>
</dbReference>
<dbReference type="GO" id="GO:0008236">
    <property type="term" value="F:serine-type peptidase activity"/>
    <property type="evidence" value="ECO:0007669"/>
    <property type="project" value="UniProtKB-KW"/>
</dbReference>
<keyword evidence="4" id="KW-0645">Protease</keyword>
<evidence type="ECO:0000313" key="12">
    <source>
        <dbReference type="EMBL" id="CRL04338.1"/>
    </source>
</evidence>
<dbReference type="SUPFAM" id="SSF52317">
    <property type="entry name" value="Class I glutamine amidotransferase-like"/>
    <property type="match status" value="1"/>
</dbReference>
<evidence type="ECO:0000256" key="4">
    <source>
        <dbReference type="ARBA" id="ARBA00022670"/>
    </source>
</evidence>
<evidence type="ECO:0000256" key="11">
    <source>
        <dbReference type="ARBA" id="ARBA00075877"/>
    </source>
</evidence>
<dbReference type="GO" id="GO:0006508">
    <property type="term" value="P:proteolysis"/>
    <property type="evidence" value="ECO:0007669"/>
    <property type="project" value="UniProtKB-KW"/>
</dbReference>
<dbReference type="FunFam" id="3.40.50.880:FF:000007">
    <property type="entry name" value="Peptidase E"/>
    <property type="match status" value="1"/>
</dbReference>
<name>A0A1J1IXA5_9DIPT</name>
<organism evidence="12 13">
    <name type="scientific">Clunio marinus</name>
    <dbReference type="NCBI Taxonomy" id="568069"/>
    <lineage>
        <taxon>Eukaryota</taxon>
        <taxon>Metazoa</taxon>
        <taxon>Ecdysozoa</taxon>
        <taxon>Arthropoda</taxon>
        <taxon>Hexapoda</taxon>
        <taxon>Insecta</taxon>
        <taxon>Pterygota</taxon>
        <taxon>Neoptera</taxon>
        <taxon>Endopterygota</taxon>
        <taxon>Diptera</taxon>
        <taxon>Nematocera</taxon>
        <taxon>Chironomoidea</taxon>
        <taxon>Chironomidae</taxon>
        <taxon>Clunio</taxon>
    </lineage>
</organism>
<evidence type="ECO:0000256" key="3">
    <source>
        <dbReference type="ARBA" id="ARBA00022490"/>
    </source>
</evidence>
<dbReference type="STRING" id="568069.A0A1J1IXA5"/>
<evidence type="ECO:0000256" key="8">
    <source>
        <dbReference type="ARBA" id="ARBA00050239"/>
    </source>
</evidence>
<dbReference type="PANTHER" id="PTHR20842:SF0">
    <property type="entry name" value="ALPHA-ASPARTYL DIPEPTIDASE"/>
    <property type="match status" value="1"/>
</dbReference>
<dbReference type="NCBIfam" id="NF003642">
    <property type="entry name" value="PRK05282.1"/>
    <property type="match status" value="1"/>
</dbReference>
<evidence type="ECO:0000256" key="9">
    <source>
        <dbReference type="ARBA" id="ARBA00058347"/>
    </source>
</evidence>
<keyword evidence="7" id="KW-0224">Dipeptidase</keyword>
<dbReference type="Pfam" id="PF03575">
    <property type="entry name" value="Peptidase_S51"/>
    <property type="match status" value="1"/>
</dbReference>
<accession>A0A1J1IXA5</accession>
<gene>
    <name evidence="12" type="ORF">CLUMA_CG017431</name>
</gene>
<dbReference type="GO" id="GO:0016805">
    <property type="term" value="F:dipeptidase activity"/>
    <property type="evidence" value="ECO:0007669"/>
    <property type="project" value="UniProtKB-KW"/>
</dbReference>
<keyword evidence="13" id="KW-1185">Reference proteome</keyword>
<comment type="subcellular location">
    <subcellularLocation>
        <location evidence="1">Cytoplasm</location>
    </subcellularLocation>
</comment>
<comment type="similarity">
    <text evidence="2">Belongs to the peptidase S51 family.</text>
</comment>
<keyword evidence="5" id="KW-0378">Hydrolase</keyword>
<evidence type="ECO:0000313" key="13">
    <source>
        <dbReference type="Proteomes" id="UP000183832"/>
    </source>
</evidence>
<keyword evidence="6" id="KW-0720">Serine protease</keyword>
<protein>
    <recommendedName>
        <fullName evidence="10">dipeptidase E</fullName>
        <ecNumber evidence="10">3.4.13.21</ecNumber>
    </recommendedName>
    <alternativeName>
        <fullName evidence="11">Asp-specific dipeptidase</fullName>
    </alternativeName>
</protein>